<name>A0A0F9UZC2_9ZZZZ</name>
<accession>A0A0F9UZC2</accession>
<sequence length="176" mass="20779">MPGPYDELEKKAETLEKQSKIEFGKKNFRSTITLLEETKAIYAQLGFHGKIGMLNQRILRVQKLIKLKEHETTIKAKSEQEFQKRVEKALNEKQRYQDKQSAQQQALSPEIRNIFERVKMLSEKAEKEEKLGKYPRVLGRYEYILELYKSIPKDSIDLSNNIVEIEKKLSFLRTKM</sequence>
<proteinExistence type="predicted"/>
<feature type="coiled-coil region" evidence="1">
    <location>
        <begin position="79"/>
        <end position="131"/>
    </location>
</feature>
<comment type="caution">
    <text evidence="2">The sequence shown here is derived from an EMBL/GenBank/DDBJ whole genome shotgun (WGS) entry which is preliminary data.</text>
</comment>
<dbReference type="EMBL" id="LAZR01000744">
    <property type="protein sequence ID" value="KKN58963.1"/>
    <property type="molecule type" value="Genomic_DNA"/>
</dbReference>
<protein>
    <submittedName>
        <fullName evidence="2">Uncharacterized protein</fullName>
    </submittedName>
</protein>
<keyword evidence="1" id="KW-0175">Coiled coil</keyword>
<organism evidence="2">
    <name type="scientific">marine sediment metagenome</name>
    <dbReference type="NCBI Taxonomy" id="412755"/>
    <lineage>
        <taxon>unclassified sequences</taxon>
        <taxon>metagenomes</taxon>
        <taxon>ecological metagenomes</taxon>
    </lineage>
</organism>
<reference evidence="2" key="1">
    <citation type="journal article" date="2015" name="Nature">
        <title>Complex archaea that bridge the gap between prokaryotes and eukaryotes.</title>
        <authorList>
            <person name="Spang A."/>
            <person name="Saw J.H."/>
            <person name="Jorgensen S.L."/>
            <person name="Zaremba-Niedzwiedzka K."/>
            <person name="Martijn J."/>
            <person name="Lind A.E."/>
            <person name="van Eijk R."/>
            <person name="Schleper C."/>
            <person name="Guy L."/>
            <person name="Ettema T.J."/>
        </authorList>
    </citation>
    <scope>NUCLEOTIDE SEQUENCE</scope>
</reference>
<evidence type="ECO:0000256" key="1">
    <source>
        <dbReference type="SAM" id="Coils"/>
    </source>
</evidence>
<dbReference type="AlphaFoldDB" id="A0A0F9UZC2"/>
<gene>
    <name evidence="2" type="ORF">LCGC14_0546940</name>
</gene>
<evidence type="ECO:0000313" key="2">
    <source>
        <dbReference type="EMBL" id="KKN58963.1"/>
    </source>
</evidence>